<feature type="domain" description="DUF6590" evidence="1">
    <location>
        <begin position="3"/>
        <end position="129"/>
    </location>
</feature>
<evidence type="ECO:0000259" key="1">
    <source>
        <dbReference type="Pfam" id="PF20233"/>
    </source>
</evidence>
<dbReference type="Pfam" id="PF20233">
    <property type="entry name" value="DUF6590"/>
    <property type="match status" value="1"/>
</dbReference>
<dbReference type="AlphaFoldDB" id="A0A4V1WQW5"/>
<protein>
    <recommendedName>
        <fullName evidence="1">DUF6590 domain-containing protein</fullName>
    </recommendedName>
</protein>
<proteinExistence type="predicted"/>
<dbReference type="Proteomes" id="UP000291422">
    <property type="component" value="Unassembled WGS sequence"/>
</dbReference>
<name>A0A4V1WQW5_ALTAL</name>
<comment type="caution">
    <text evidence="2">The sequence shown here is derived from an EMBL/GenBank/DDBJ whole genome shotgun (WGS) entry which is preliminary data.</text>
</comment>
<gene>
    <name evidence="2" type="ORF">AA0117_g9080</name>
</gene>
<dbReference type="PANTHER" id="PTHR35391:SF5">
    <property type="entry name" value="DUF6590 DOMAIN-CONTAINING PROTEIN"/>
    <property type="match status" value="1"/>
</dbReference>
<reference evidence="3" key="1">
    <citation type="journal article" date="2019" name="bioRxiv">
        <title>Genomics, evolutionary history and diagnostics of the Alternaria alternata species group including apple and Asian pear pathotypes.</title>
        <authorList>
            <person name="Armitage A.D."/>
            <person name="Cockerton H.M."/>
            <person name="Sreenivasaprasad S."/>
            <person name="Woodhall J.W."/>
            <person name="Lane C.R."/>
            <person name="Harrison R.J."/>
            <person name="Clarkson J.P."/>
        </authorList>
    </citation>
    <scope>NUCLEOTIDE SEQUENCE [LARGE SCALE GENOMIC DNA]</scope>
    <source>
        <strain evidence="3">FERA 1177</strain>
    </source>
</reference>
<dbReference type="PANTHER" id="PTHR35391">
    <property type="entry name" value="C2H2-TYPE DOMAIN-CONTAINING PROTEIN-RELATED"/>
    <property type="match status" value="1"/>
</dbReference>
<evidence type="ECO:0000313" key="2">
    <source>
        <dbReference type="EMBL" id="RYN71849.1"/>
    </source>
</evidence>
<dbReference type="EMBL" id="PDXD01000029">
    <property type="protein sequence ID" value="RYN71849.1"/>
    <property type="molecule type" value="Genomic_DNA"/>
</dbReference>
<evidence type="ECO:0000313" key="3">
    <source>
        <dbReference type="Proteomes" id="UP000291422"/>
    </source>
</evidence>
<dbReference type="InterPro" id="IPR046497">
    <property type="entry name" value="DUF6590"/>
</dbReference>
<dbReference type="VEuPathDB" id="FungiDB:CC77DRAFT_1011783"/>
<organism evidence="2 3">
    <name type="scientific">Alternaria alternata</name>
    <name type="common">Alternaria rot fungus</name>
    <name type="synonym">Torula alternata</name>
    <dbReference type="NCBI Taxonomy" id="5599"/>
    <lineage>
        <taxon>Eukaryota</taxon>
        <taxon>Fungi</taxon>
        <taxon>Dikarya</taxon>
        <taxon>Ascomycota</taxon>
        <taxon>Pezizomycotina</taxon>
        <taxon>Dothideomycetes</taxon>
        <taxon>Pleosporomycetidae</taxon>
        <taxon>Pleosporales</taxon>
        <taxon>Pleosporineae</taxon>
        <taxon>Pleosporaceae</taxon>
        <taxon>Alternaria</taxon>
        <taxon>Alternaria sect. Alternaria</taxon>
        <taxon>Alternaria alternata complex</taxon>
    </lineage>
</organism>
<accession>A0A4V1WQW5</accession>
<sequence length="146" mass="16080">MARIFMTPWTEPGGSSGDPFTKTARFVVVKPGHSFSVCLRISTYSGQATTKPGVAAHQHAAIILQGSQVVLHEKGERLSKQPIEIKVEEADIDVSAMSRINFAKPYTVEHNVKVRRIGRVVGDSVKRLERYFAESLGFTKLPSESP</sequence>